<dbReference type="GO" id="GO:0000139">
    <property type="term" value="C:Golgi membrane"/>
    <property type="evidence" value="ECO:0007669"/>
    <property type="project" value="UniProtKB-SubCell"/>
</dbReference>
<dbReference type="Pfam" id="PF04577">
    <property type="entry name" value="Glyco_transf_61"/>
    <property type="match status" value="2"/>
</dbReference>
<dbReference type="PANTHER" id="PTHR20961:SF98">
    <property type="entry name" value="GLYCOSYLTRANSFERASE"/>
    <property type="match status" value="1"/>
</dbReference>
<dbReference type="OMA" id="WWPSKYA"/>
<keyword evidence="4" id="KW-0325">Glycoprotein</keyword>
<organism evidence="6 7">
    <name type="scientific">Chenopodium quinoa</name>
    <name type="common">Quinoa</name>
    <dbReference type="NCBI Taxonomy" id="63459"/>
    <lineage>
        <taxon>Eukaryota</taxon>
        <taxon>Viridiplantae</taxon>
        <taxon>Streptophyta</taxon>
        <taxon>Embryophyta</taxon>
        <taxon>Tracheophyta</taxon>
        <taxon>Spermatophyta</taxon>
        <taxon>Magnoliopsida</taxon>
        <taxon>eudicotyledons</taxon>
        <taxon>Gunneridae</taxon>
        <taxon>Pentapetalae</taxon>
        <taxon>Caryophyllales</taxon>
        <taxon>Chenopodiaceae</taxon>
        <taxon>Chenopodioideae</taxon>
        <taxon>Atripliceae</taxon>
        <taxon>Chenopodium</taxon>
    </lineage>
</organism>
<dbReference type="AlphaFoldDB" id="A0A803L1Y1"/>
<evidence type="ECO:0000256" key="1">
    <source>
        <dbReference type="ARBA" id="ARBA00004323"/>
    </source>
</evidence>
<evidence type="ECO:0000259" key="5">
    <source>
        <dbReference type="Pfam" id="PF04577"/>
    </source>
</evidence>
<keyword evidence="7" id="KW-1185">Reference proteome</keyword>
<name>A0A803L1Y1_CHEQI</name>
<keyword evidence="3" id="KW-0808">Transferase</keyword>
<reference evidence="6" key="1">
    <citation type="journal article" date="2017" name="Nature">
        <title>The genome of Chenopodium quinoa.</title>
        <authorList>
            <person name="Jarvis D.E."/>
            <person name="Ho Y.S."/>
            <person name="Lightfoot D.J."/>
            <person name="Schmoeckel S.M."/>
            <person name="Li B."/>
            <person name="Borm T.J.A."/>
            <person name="Ohyanagi H."/>
            <person name="Mineta K."/>
            <person name="Michell C.T."/>
            <person name="Saber N."/>
            <person name="Kharbatia N.M."/>
            <person name="Rupper R.R."/>
            <person name="Sharp A.R."/>
            <person name="Dally N."/>
            <person name="Boughton B.A."/>
            <person name="Woo Y.H."/>
            <person name="Gao G."/>
            <person name="Schijlen E.G.W.M."/>
            <person name="Guo X."/>
            <person name="Momin A.A."/>
            <person name="Negrao S."/>
            <person name="Al-Babili S."/>
            <person name="Gehring C."/>
            <person name="Roessner U."/>
            <person name="Jung C."/>
            <person name="Murphy K."/>
            <person name="Arold S.T."/>
            <person name="Gojobori T."/>
            <person name="van der Linden C.G."/>
            <person name="van Loo E.N."/>
            <person name="Jellen E.N."/>
            <person name="Maughan P.J."/>
            <person name="Tester M."/>
        </authorList>
    </citation>
    <scope>NUCLEOTIDE SEQUENCE [LARGE SCALE GENOMIC DNA]</scope>
    <source>
        <strain evidence="6">cv. PI 614886</strain>
    </source>
</reference>
<comment type="subcellular location">
    <subcellularLocation>
        <location evidence="1">Golgi apparatus membrane</location>
        <topology evidence="1">Single-pass type II membrane protein</topology>
    </subcellularLocation>
</comment>
<dbReference type="Gramene" id="AUR62005869-RA">
    <property type="protein sequence ID" value="AUR62005869-RA:cds"/>
    <property type="gene ID" value="AUR62005869"/>
</dbReference>
<evidence type="ECO:0000256" key="3">
    <source>
        <dbReference type="ARBA" id="ARBA00022679"/>
    </source>
</evidence>
<dbReference type="PANTHER" id="PTHR20961">
    <property type="entry name" value="GLYCOSYLTRANSFERASE"/>
    <property type="match status" value="1"/>
</dbReference>
<evidence type="ECO:0000313" key="6">
    <source>
        <dbReference type="EnsemblPlants" id="AUR62005869-RA:cds"/>
    </source>
</evidence>
<evidence type="ECO:0000256" key="4">
    <source>
        <dbReference type="ARBA" id="ARBA00023180"/>
    </source>
</evidence>
<dbReference type="InterPro" id="IPR049625">
    <property type="entry name" value="Glyco_transf_61_cat"/>
</dbReference>
<evidence type="ECO:0000256" key="2">
    <source>
        <dbReference type="ARBA" id="ARBA00022676"/>
    </source>
</evidence>
<sequence>MLEEGYRKCLVWPPPKIKSKPRLVLVSRAGAVGRVILNQDNVIKAAQEEGFDVVIFEPSAYTYLCDVYRLINGSHAIMGVHGAALTHSLFLQPDAAFIQVVPLGGDWLAKTYFRNLAKGMKLEYMEYKIQPNQDVRLDIGRFRSCLRSAYAKAKRLMEHQGKEALASKTSNGSLPSSWALIQSLQGEPIICDRTHDNYDWCFLNRPTILDSNSTTFYSIGSQHSQNSTTKPTIMEKVRPYPRKWENFTMSLVSEITLTTSSIDKPCEIYHESPALVFSVSGYTGNFFHDFNDGIIPLYVTISTLFPDQDVTLVIADFTNWWYSKYEVLLRAFTKHGIVNLANQTSTHCFPSAAVGLISHGPMTILPNDHPFHKSSFLEFRSLLEIAYSKCHATPPPPLKEGKPRLVFMSRAGKVGRVILNQHEIIKAADKAGFDVVLFQPTKFTYLCDAYRLINGSHGMIGVHGAALTHSLFLRPGSVLIQIVPLGNEWLADSYFKNLANSLKFEYVEYMIRAKESSLAEKYGLNHTIVTNPNLIIRGNWSALDSIYLKGQDVTLDLNRFRTYIEIAYSKAKRFID</sequence>
<feature type="domain" description="Glycosyltransferase 61 catalytic" evidence="5">
    <location>
        <begin position="366"/>
        <end position="480"/>
    </location>
</feature>
<protein>
    <recommendedName>
        <fullName evidence="5">Glycosyltransferase 61 catalytic domain-containing protein</fullName>
    </recommendedName>
</protein>
<dbReference type="Proteomes" id="UP000596660">
    <property type="component" value="Unplaced"/>
</dbReference>
<keyword evidence="2" id="KW-0328">Glycosyltransferase</keyword>
<evidence type="ECO:0000313" key="7">
    <source>
        <dbReference type="Proteomes" id="UP000596660"/>
    </source>
</evidence>
<feature type="domain" description="Glycosyltransferase 61 catalytic" evidence="5">
    <location>
        <begin position="20"/>
        <end position="97"/>
    </location>
</feature>
<dbReference type="GO" id="GO:0016763">
    <property type="term" value="F:pentosyltransferase activity"/>
    <property type="evidence" value="ECO:0007669"/>
    <property type="project" value="UniProtKB-ARBA"/>
</dbReference>
<proteinExistence type="predicted"/>
<accession>A0A803L1Y1</accession>
<reference evidence="6" key="2">
    <citation type="submission" date="2021-03" db="UniProtKB">
        <authorList>
            <consortium name="EnsemblPlants"/>
        </authorList>
    </citation>
    <scope>IDENTIFICATION</scope>
</reference>
<dbReference type="EnsemblPlants" id="AUR62005869-RA">
    <property type="protein sequence ID" value="AUR62005869-RA:cds"/>
    <property type="gene ID" value="AUR62005869"/>
</dbReference>
<dbReference type="InterPro" id="IPR007657">
    <property type="entry name" value="Glycosyltransferase_61"/>
</dbReference>